<organism evidence="2">
    <name type="scientific">Anopheles funestus</name>
    <name type="common">African malaria mosquito</name>
    <dbReference type="NCBI Taxonomy" id="62324"/>
    <lineage>
        <taxon>Eukaryota</taxon>
        <taxon>Metazoa</taxon>
        <taxon>Ecdysozoa</taxon>
        <taxon>Arthropoda</taxon>
        <taxon>Hexapoda</taxon>
        <taxon>Insecta</taxon>
        <taxon>Pterygota</taxon>
        <taxon>Neoptera</taxon>
        <taxon>Endopterygota</taxon>
        <taxon>Diptera</taxon>
        <taxon>Nematocera</taxon>
        <taxon>Culicoidea</taxon>
        <taxon>Culicidae</taxon>
        <taxon>Anophelinae</taxon>
        <taxon>Anopheles</taxon>
    </lineage>
</organism>
<reference evidence="2" key="1">
    <citation type="submission" date="2020-05" db="UniProtKB">
        <authorList>
            <consortium name="EnsemblMetazoa"/>
        </authorList>
    </citation>
    <scope>IDENTIFICATION</scope>
    <source>
        <strain evidence="2">FUMOZ</strain>
    </source>
</reference>
<proteinExistence type="predicted"/>
<accession>A0A182RE11</accession>
<feature type="region of interest" description="Disordered" evidence="1">
    <location>
        <begin position="86"/>
        <end position="147"/>
    </location>
</feature>
<name>A0A182RE11_ANOFN</name>
<sequence length="271" mass="30105">MAANVGAKIFRDFFRDSPCRMAYLLKPGELSASRPLSSKIVVRPKTAPNLLLSGSQASPVPQDLVRPVTRFDRFVEPVVPNTVPYLAKQSPLSQGSKSNKKKSITDSKPGRKDTSKKHRTSSSSVGEAKKLNTVTKRDPAPRKPGCKVCLPNDPTGFLLNEIDHIRDRILDRPDSISCRQAIALVQDIRNRVDAIVLPGGSIGEREPRVKFIGGRVESFAKIPDLKRKSMTNTVDNSINRAKNVLNKKVISSPLGGWMRLEEQRKDFENQR</sequence>
<feature type="compositionally biased region" description="Basic and acidic residues" evidence="1">
    <location>
        <begin position="127"/>
        <end position="141"/>
    </location>
</feature>
<protein>
    <submittedName>
        <fullName evidence="2">Uncharacterized protein</fullName>
    </submittedName>
</protein>
<feature type="compositionally biased region" description="Basic and acidic residues" evidence="1">
    <location>
        <begin position="103"/>
        <end position="113"/>
    </location>
</feature>
<dbReference type="AlphaFoldDB" id="A0A182RE11"/>
<dbReference type="VEuPathDB" id="VectorBase:AFUN004433"/>
<dbReference type="EnsemblMetazoa" id="AFUN004433-RA">
    <property type="protein sequence ID" value="AFUN004433-PA"/>
    <property type="gene ID" value="AFUN004433"/>
</dbReference>
<evidence type="ECO:0000256" key="1">
    <source>
        <dbReference type="SAM" id="MobiDB-lite"/>
    </source>
</evidence>
<evidence type="ECO:0000313" key="2">
    <source>
        <dbReference type="EnsemblMetazoa" id="AFUN004433-PA"/>
    </source>
</evidence>